<dbReference type="SMART" id="SM00906">
    <property type="entry name" value="Fungal_trans"/>
    <property type="match status" value="1"/>
</dbReference>
<dbReference type="GO" id="GO:0003700">
    <property type="term" value="F:DNA-binding transcription factor activity"/>
    <property type="evidence" value="ECO:0007669"/>
    <property type="project" value="InterPro"/>
</dbReference>
<dbReference type="Proteomes" id="UP000077002">
    <property type="component" value="Unassembled WGS sequence"/>
</dbReference>
<dbReference type="GeneID" id="34605931"/>
<dbReference type="GO" id="GO:0003677">
    <property type="term" value="F:DNA binding"/>
    <property type="evidence" value="ECO:0007669"/>
    <property type="project" value="InterPro"/>
</dbReference>
<dbReference type="CDD" id="cd12148">
    <property type="entry name" value="fungal_TF_MHR"/>
    <property type="match status" value="1"/>
</dbReference>
<keyword evidence="1" id="KW-0539">Nucleus</keyword>
<sequence>MPCQNCRLSATECAYSGIRLPRGRRPAKAAQRAAALSRCVKDDSRTNVNISASMSLPSPADSDFEVRLQSQALEQRCKFLEHQLTSLTRQVGGNDNTAGSTCSNDNSHYLSSYERSAKSSRAMHDAPCPDTCVRAEPQRSLSFLGQFEALENALESDYSARHDRFISIESPVPNAAPARTITTTMSPPQHGPERSEGDEIMAQTRLDGVDQMSQCLDTYFTSVHSSYPCVNETHMRSMFAAFLANDSNYTCRELAMEEFAALLNVIMAVAQVASDTSSGNKDSVPGYQQVCRAERLLNLAAWQDKPSLTTIQAMLVKSLYHLYTLKLNAAYATIGAAVRLCFSIGLHREEGWGEDSLGFYGRTYRQRTFWCLYCLNSEIAHALAVPDLFPLSSCDVGLPACVDDRMLYPGCSSLYELPRTSPVPYLLECVDWTKSCSEMWDEMYSHVSASKPISSNLVARLDNKILQLSQQAPGHLRWSASSRRGSGWRSDELHAFVQDQSLRLYLLARSSRLRIRRQELLSLNHRSQTGTEVVQIAAEIITAVELGWSSTSQWKRTERYTYVVHLAEALLGLICVTSAQDTGDTSGPPAHGLSVVDLFERTLRTLEDISTGFYTGRQILHLLDGPVRIARARQAVLRQEALSSVIPTPNLQASGLGPGSAAPDNPTFREVSMALNPSSSDRNQGLASSHQNDYLAADCGVGGAEGMVPGFANLGLPNWNPVGFGDDLHHGWQSYSSIPMTLT</sequence>
<protein>
    <recommendedName>
        <fullName evidence="2">Xylanolytic transcriptional activator regulatory domain-containing protein</fullName>
    </recommendedName>
</protein>
<evidence type="ECO:0000256" key="1">
    <source>
        <dbReference type="ARBA" id="ARBA00023242"/>
    </source>
</evidence>
<organism evidence="3 4">
    <name type="scientific">Fonsecaea monophora</name>
    <dbReference type="NCBI Taxonomy" id="254056"/>
    <lineage>
        <taxon>Eukaryota</taxon>
        <taxon>Fungi</taxon>
        <taxon>Dikarya</taxon>
        <taxon>Ascomycota</taxon>
        <taxon>Pezizomycotina</taxon>
        <taxon>Eurotiomycetes</taxon>
        <taxon>Chaetothyriomycetidae</taxon>
        <taxon>Chaetothyriales</taxon>
        <taxon>Herpotrichiellaceae</taxon>
        <taxon>Fonsecaea</taxon>
    </lineage>
</organism>
<dbReference type="GO" id="GO:0008270">
    <property type="term" value="F:zinc ion binding"/>
    <property type="evidence" value="ECO:0007669"/>
    <property type="project" value="InterPro"/>
</dbReference>
<comment type="caution">
    <text evidence="3">The sequence shown here is derived from an EMBL/GenBank/DDBJ whole genome shotgun (WGS) entry which is preliminary data.</text>
</comment>
<dbReference type="OrthoDB" id="3364175at2759"/>
<reference evidence="3 4" key="1">
    <citation type="submission" date="2016-03" db="EMBL/GenBank/DDBJ databases">
        <title>Draft genome sequence of the Fonsecaea monophora CBS 269.37.</title>
        <authorList>
            <person name="Bombassaro A."/>
            <person name="Vinicius W.A."/>
            <person name="De Hoog S."/>
            <person name="Sun J."/>
            <person name="Souza E.M."/>
            <person name="Raittz R.T."/>
            <person name="Costa F."/>
            <person name="Leao A.C."/>
            <person name="Tadra-Sfeir M.Z."/>
            <person name="Baura V."/>
            <person name="Balsanelli E."/>
            <person name="Pedrosa F.O."/>
            <person name="Moreno L.F."/>
            <person name="Steffens M.B."/>
            <person name="Xi L."/>
            <person name="Bocca A.L."/>
            <person name="Felipe M.S."/>
            <person name="Teixeira M."/>
            <person name="Telles Filho F.Q."/>
            <person name="Azevedo C.M."/>
            <person name="Gomes R."/>
            <person name="Vicente V.A."/>
        </authorList>
    </citation>
    <scope>NUCLEOTIDE SEQUENCE [LARGE SCALE GENOMIC DNA]</scope>
    <source>
        <strain evidence="3 4">CBS 269.37</strain>
    </source>
</reference>
<dbReference type="InterPro" id="IPR050987">
    <property type="entry name" value="AtrR-like"/>
</dbReference>
<evidence type="ECO:0000259" key="2">
    <source>
        <dbReference type="SMART" id="SM00906"/>
    </source>
</evidence>
<accession>A0A177ESQ5</accession>
<dbReference type="InterPro" id="IPR007219">
    <property type="entry name" value="XnlR_reg_dom"/>
</dbReference>
<dbReference type="GO" id="GO:0006351">
    <property type="term" value="P:DNA-templated transcription"/>
    <property type="evidence" value="ECO:0007669"/>
    <property type="project" value="InterPro"/>
</dbReference>
<feature type="domain" description="Xylanolytic transcriptional activator regulatory" evidence="2">
    <location>
        <begin position="330"/>
        <end position="405"/>
    </location>
</feature>
<dbReference type="PANTHER" id="PTHR46910:SF11">
    <property type="entry name" value="ZN(2)-C6 FUNGAL-TYPE DOMAIN-CONTAINING PROTEIN"/>
    <property type="match status" value="1"/>
</dbReference>
<dbReference type="Pfam" id="PF04082">
    <property type="entry name" value="Fungal_trans"/>
    <property type="match status" value="1"/>
</dbReference>
<dbReference type="AlphaFoldDB" id="A0A177ESQ5"/>
<keyword evidence="4" id="KW-1185">Reference proteome</keyword>
<proteinExistence type="predicted"/>
<dbReference type="PANTHER" id="PTHR46910">
    <property type="entry name" value="TRANSCRIPTION FACTOR PDR1"/>
    <property type="match status" value="1"/>
</dbReference>
<evidence type="ECO:0000313" key="4">
    <source>
        <dbReference type="Proteomes" id="UP000077002"/>
    </source>
</evidence>
<gene>
    <name evidence="3" type="ORF">AYO21_10821</name>
</gene>
<dbReference type="RefSeq" id="XP_022506986.1">
    <property type="nucleotide sequence ID" value="XM_022660729.1"/>
</dbReference>
<dbReference type="EMBL" id="LVKK01000132">
    <property type="protein sequence ID" value="OAG35034.1"/>
    <property type="molecule type" value="Genomic_DNA"/>
</dbReference>
<name>A0A177ESQ5_9EURO</name>
<evidence type="ECO:0000313" key="3">
    <source>
        <dbReference type="EMBL" id="OAG35034.1"/>
    </source>
</evidence>